<dbReference type="AlphaFoldDB" id="A0A812IC02"/>
<dbReference type="OrthoDB" id="428008at2759"/>
<dbReference type="Gene3D" id="3.10.28.10">
    <property type="entry name" value="Homing endonucleases"/>
    <property type="match status" value="2"/>
</dbReference>
<name>A0A812IC02_9DINO</name>
<proteinExistence type="predicted"/>
<evidence type="ECO:0000313" key="2">
    <source>
        <dbReference type="Proteomes" id="UP000604046"/>
    </source>
</evidence>
<sequence length="429" mass="47735">MRCADTKTRSLPIWFPASVGPDKARDTGSTGMAGKSLQTLQRRIDVLKSFQSRLVWPALTHFQAFGETFALPCRITSVGSAHVPVQLLRYLAGFFDGDGCVRGHRTSVELSVGQSSSNAAILVLFLKTFGGAVYVHSKGRGIRRPALRWSITGKAAQQAAARLAEETVVKRRQLELVTCWPVKMQDRIPAMMKLVALKSQQDAPRHTCSWAYVAGFFDAEGCIYLSPHQSITLYLAQKSRFVLIWIANFCWADLGVDLFWGLQAHNITNLRISARYGATLILRRLLDNGMLVKRPSAMLALGLDDANFHDTRHRLAQLVGNQARYQRLTAAGCERARGIHTKQGLLRRRKVSSQADEVARLSEQLRIMKLRHQHLNSVSVYRALRSDIRALMAQGAALDKTRSRFNHGEVASALHVSSTGKLPNTLLLE</sequence>
<reference evidence="1" key="1">
    <citation type="submission" date="2021-02" db="EMBL/GenBank/DDBJ databases">
        <authorList>
            <person name="Dougan E. K."/>
            <person name="Rhodes N."/>
            <person name="Thang M."/>
            <person name="Chan C."/>
        </authorList>
    </citation>
    <scope>NUCLEOTIDE SEQUENCE</scope>
</reference>
<evidence type="ECO:0008006" key="3">
    <source>
        <dbReference type="Google" id="ProtNLM"/>
    </source>
</evidence>
<evidence type="ECO:0000313" key="1">
    <source>
        <dbReference type="EMBL" id="CAE7030805.1"/>
    </source>
</evidence>
<dbReference type="EMBL" id="CAJNDS010000225">
    <property type="protein sequence ID" value="CAE7030805.1"/>
    <property type="molecule type" value="Genomic_DNA"/>
</dbReference>
<dbReference type="InterPro" id="IPR027434">
    <property type="entry name" value="Homing_endonucl"/>
</dbReference>
<keyword evidence="2" id="KW-1185">Reference proteome</keyword>
<dbReference type="SUPFAM" id="SSF55608">
    <property type="entry name" value="Homing endonucleases"/>
    <property type="match status" value="2"/>
</dbReference>
<comment type="caution">
    <text evidence="1">The sequence shown here is derived from an EMBL/GenBank/DDBJ whole genome shotgun (WGS) entry which is preliminary data.</text>
</comment>
<organism evidence="1 2">
    <name type="scientific">Symbiodinium natans</name>
    <dbReference type="NCBI Taxonomy" id="878477"/>
    <lineage>
        <taxon>Eukaryota</taxon>
        <taxon>Sar</taxon>
        <taxon>Alveolata</taxon>
        <taxon>Dinophyceae</taxon>
        <taxon>Suessiales</taxon>
        <taxon>Symbiodiniaceae</taxon>
        <taxon>Symbiodinium</taxon>
    </lineage>
</organism>
<gene>
    <name evidence="1" type="ORF">SNAT2548_LOCUS3729</name>
</gene>
<protein>
    <recommendedName>
        <fullName evidence="3">LAGLIDADG endonuclease</fullName>
    </recommendedName>
</protein>
<dbReference type="Proteomes" id="UP000604046">
    <property type="component" value="Unassembled WGS sequence"/>
</dbReference>
<accession>A0A812IC02</accession>